<evidence type="ECO:0000259" key="3">
    <source>
        <dbReference type="Pfam" id="PF01656"/>
    </source>
</evidence>
<dbReference type="Pfam" id="PF01656">
    <property type="entry name" value="CbiA"/>
    <property type="match status" value="1"/>
</dbReference>
<gene>
    <name evidence="4" type="ORF">FM101_11745</name>
</gene>
<dbReference type="GO" id="GO:0051782">
    <property type="term" value="P:negative regulation of cell division"/>
    <property type="evidence" value="ECO:0007669"/>
    <property type="project" value="TreeGrafter"/>
</dbReference>
<dbReference type="Proteomes" id="UP000195913">
    <property type="component" value="Unassembled WGS sequence"/>
</dbReference>
<evidence type="ECO:0000313" key="5">
    <source>
        <dbReference type="Proteomes" id="UP000195913"/>
    </source>
</evidence>
<evidence type="ECO:0000256" key="1">
    <source>
        <dbReference type="ARBA" id="ARBA00022741"/>
    </source>
</evidence>
<evidence type="ECO:0000313" key="4">
    <source>
        <dbReference type="EMBL" id="SJM69385.1"/>
    </source>
</evidence>
<dbReference type="GO" id="GO:0016887">
    <property type="term" value="F:ATP hydrolysis activity"/>
    <property type="evidence" value="ECO:0007669"/>
    <property type="project" value="TreeGrafter"/>
</dbReference>
<dbReference type="InterPro" id="IPR002586">
    <property type="entry name" value="CobQ/CobB/MinD/ParA_Nub-bd_dom"/>
</dbReference>
<keyword evidence="5" id="KW-1185">Reference proteome</keyword>
<dbReference type="PANTHER" id="PTHR43384">
    <property type="entry name" value="SEPTUM SITE-DETERMINING PROTEIN MIND HOMOLOG, CHLOROPLASTIC-RELATED"/>
    <property type="match status" value="1"/>
</dbReference>
<keyword evidence="1" id="KW-0547">Nucleotide-binding</keyword>
<dbReference type="GO" id="GO:0005524">
    <property type="term" value="F:ATP binding"/>
    <property type="evidence" value="ECO:0007669"/>
    <property type="project" value="UniProtKB-KW"/>
</dbReference>
<evidence type="ECO:0000256" key="2">
    <source>
        <dbReference type="ARBA" id="ARBA00022840"/>
    </source>
</evidence>
<dbReference type="RefSeq" id="WP_086999758.1">
    <property type="nucleotide sequence ID" value="NZ_FUHW01000038.1"/>
</dbReference>
<feature type="domain" description="CobQ/CobB/MinD/ParA nucleotide binding" evidence="3">
    <location>
        <begin position="144"/>
        <end position="371"/>
    </location>
</feature>
<accession>A0A1R4GMR3</accession>
<name>A0A1R4GMR3_9MICC</name>
<sequence length="413" mass="43924">MSIAVVVWGWGGDLADRLERLRGMVTIVRHCEELSEVVALAESGLADAALLMGPPMDIDAEFADELSFHGVPAVVITDETSDAARLSELGLGVEPTTATEQSISDLLELLVAGVHRPPPRGARRAQASEREEPIAQPEPCPVLAVWGPVGSTGKTLIAVNLAAEAAMDGRRVLLVDADTYGASVAVHLGLLDESAGLAQLCRLSDQGMLDQSGFERSCAAVAVGGTTIRVATGLSRPQRWPEVRAGALNRVLDFVRRRADVVVVDVASFLERDEDLTYDTSAPQRNGAALTVLEAAAEVIAVGSADSVGVPRMIKGLEELRDILPETTPRVVFNRVRRSAVGPSPERALLESWERFGPGGGIDAMLPWDPDAADRALLQGSVLAESAPDSILRGKIAALVSVEIRRRTGFFNR</sequence>
<dbReference type="GO" id="GO:0005829">
    <property type="term" value="C:cytosol"/>
    <property type="evidence" value="ECO:0007669"/>
    <property type="project" value="TreeGrafter"/>
</dbReference>
<organism evidence="4 5">
    <name type="scientific">Arthrobacter rhombi</name>
    <dbReference type="NCBI Taxonomy" id="71253"/>
    <lineage>
        <taxon>Bacteria</taxon>
        <taxon>Bacillati</taxon>
        <taxon>Actinomycetota</taxon>
        <taxon>Actinomycetes</taxon>
        <taxon>Micrococcales</taxon>
        <taxon>Micrococcaceae</taxon>
        <taxon>Arthrobacter</taxon>
    </lineage>
</organism>
<proteinExistence type="predicted"/>
<protein>
    <recommendedName>
        <fullName evidence="3">CobQ/CobB/MinD/ParA nucleotide binding domain-containing protein</fullName>
    </recommendedName>
</protein>
<dbReference type="EMBL" id="FUHW01000038">
    <property type="protein sequence ID" value="SJM69385.1"/>
    <property type="molecule type" value="Genomic_DNA"/>
</dbReference>
<keyword evidence="2" id="KW-0067">ATP-binding</keyword>
<reference evidence="4 5" key="1">
    <citation type="submission" date="2017-02" db="EMBL/GenBank/DDBJ databases">
        <authorList>
            <person name="Peterson S.W."/>
        </authorList>
    </citation>
    <scope>NUCLEOTIDE SEQUENCE [LARGE SCALE GENOMIC DNA]</scope>
    <source>
        <strain evidence="4 5">B Ar 00.02</strain>
    </source>
</reference>
<dbReference type="InterPro" id="IPR050625">
    <property type="entry name" value="ParA/MinD_ATPase"/>
</dbReference>
<dbReference type="PANTHER" id="PTHR43384:SF6">
    <property type="entry name" value="SEPTUM SITE-DETERMINING PROTEIN MIND HOMOLOG, CHLOROPLASTIC"/>
    <property type="match status" value="1"/>
</dbReference>
<dbReference type="Gene3D" id="3.40.50.300">
    <property type="entry name" value="P-loop containing nucleotide triphosphate hydrolases"/>
    <property type="match status" value="1"/>
</dbReference>
<dbReference type="SUPFAM" id="SSF52540">
    <property type="entry name" value="P-loop containing nucleoside triphosphate hydrolases"/>
    <property type="match status" value="1"/>
</dbReference>
<dbReference type="AlphaFoldDB" id="A0A1R4GMR3"/>
<dbReference type="InterPro" id="IPR027417">
    <property type="entry name" value="P-loop_NTPase"/>
</dbReference>
<dbReference type="GO" id="GO:0009898">
    <property type="term" value="C:cytoplasmic side of plasma membrane"/>
    <property type="evidence" value="ECO:0007669"/>
    <property type="project" value="TreeGrafter"/>
</dbReference>